<dbReference type="SUPFAM" id="SSF158791">
    <property type="entry name" value="MgtE N-terminal domain-like"/>
    <property type="match status" value="1"/>
</dbReference>
<evidence type="ECO:0000256" key="2">
    <source>
        <dbReference type="ARBA" id="ARBA00009749"/>
    </source>
</evidence>
<accession>A0A369QE66</accession>
<evidence type="ECO:0000313" key="12">
    <source>
        <dbReference type="Proteomes" id="UP000253919"/>
    </source>
</evidence>
<dbReference type="SMART" id="SM00116">
    <property type="entry name" value="CBS"/>
    <property type="match status" value="1"/>
</dbReference>
<dbReference type="InterPro" id="IPR000644">
    <property type="entry name" value="CBS_dom"/>
</dbReference>
<keyword evidence="6 9" id="KW-1133">Transmembrane helix</keyword>
<dbReference type="EMBL" id="QASA01000001">
    <property type="protein sequence ID" value="RDC63014.1"/>
    <property type="molecule type" value="Genomic_DNA"/>
</dbReference>
<feature type="domain" description="CBS" evidence="10">
    <location>
        <begin position="204"/>
        <end position="260"/>
    </location>
</feature>
<evidence type="ECO:0000256" key="8">
    <source>
        <dbReference type="PROSITE-ProRule" id="PRU00703"/>
    </source>
</evidence>
<keyword evidence="4 9" id="KW-0812">Transmembrane</keyword>
<dbReference type="PANTHER" id="PTHR43773">
    <property type="entry name" value="MAGNESIUM TRANSPORTER MGTE"/>
    <property type="match status" value="1"/>
</dbReference>
<dbReference type="Pfam" id="PF00571">
    <property type="entry name" value="CBS"/>
    <property type="match status" value="2"/>
</dbReference>
<protein>
    <recommendedName>
        <fullName evidence="9">Magnesium transporter MgtE</fullName>
    </recommendedName>
</protein>
<keyword evidence="12" id="KW-1185">Reference proteome</keyword>
<dbReference type="Gene3D" id="1.10.357.20">
    <property type="entry name" value="SLC41 divalent cation transporters, integral membrane domain"/>
    <property type="match status" value="1"/>
</dbReference>
<evidence type="ECO:0000256" key="7">
    <source>
        <dbReference type="ARBA" id="ARBA00023136"/>
    </source>
</evidence>
<feature type="transmembrane region" description="Helical" evidence="9">
    <location>
        <begin position="315"/>
        <end position="339"/>
    </location>
</feature>
<dbReference type="GO" id="GO:0046872">
    <property type="term" value="F:metal ion binding"/>
    <property type="evidence" value="ECO:0007669"/>
    <property type="project" value="UniProtKB-KW"/>
</dbReference>
<feature type="transmembrane region" description="Helical" evidence="9">
    <location>
        <begin position="387"/>
        <end position="413"/>
    </location>
</feature>
<dbReference type="CDD" id="cd04606">
    <property type="entry name" value="CBS_pair_Mg_transporter"/>
    <property type="match status" value="1"/>
</dbReference>
<proteinExistence type="inferred from homology"/>
<dbReference type="Pfam" id="PF03448">
    <property type="entry name" value="MgtE_N"/>
    <property type="match status" value="1"/>
</dbReference>
<dbReference type="InterPro" id="IPR006668">
    <property type="entry name" value="Mg_transptr_MgtE_intracell_dom"/>
</dbReference>
<dbReference type="SMART" id="SM00924">
    <property type="entry name" value="MgtE_N"/>
    <property type="match status" value="1"/>
</dbReference>
<dbReference type="OrthoDB" id="9790355at2"/>
<keyword evidence="3 9" id="KW-0813">Transport</keyword>
<feature type="transmembrane region" description="Helical" evidence="9">
    <location>
        <begin position="286"/>
        <end position="303"/>
    </location>
</feature>
<reference evidence="11 12" key="1">
    <citation type="submission" date="2018-04" db="EMBL/GenBank/DDBJ databases">
        <title>Adhaeribacter sp. HMF7616 genome sequencing and assembly.</title>
        <authorList>
            <person name="Kang H."/>
            <person name="Kang J."/>
            <person name="Cha I."/>
            <person name="Kim H."/>
            <person name="Joh K."/>
        </authorList>
    </citation>
    <scope>NUCLEOTIDE SEQUENCE [LARGE SCALE GENOMIC DNA]</scope>
    <source>
        <strain evidence="11 12">HMF7616</strain>
    </source>
</reference>
<evidence type="ECO:0000256" key="5">
    <source>
        <dbReference type="ARBA" id="ARBA00022842"/>
    </source>
</evidence>
<dbReference type="RefSeq" id="WP_115372381.1">
    <property type="nucleotide sequence ID" value="NZ_QASA01000001.1"/>
</dbReference>
<dbReference type="InterPro" id="IPR036739">
    <property type="entry name" value="SLC41_membr_dom_sf"/>
</dbReference>
<feature type="transmembrane region" description="Helical" evidence="9">
    <location>
        <begin position="434"/>
        <end position="452"/>
    </location>
</feature>
<dbReference type="GO" id="GO:0015095">
    <property type="term" value="F:magnesium ion transmembrane transporter activity"/>
    <property type="evidence" value="ECO:0007669"/>
    <property type="project" value="UniProtKB-UniRule"/>
</dbReference>
<dbReference type="SUPFAM" id="SSF161093">
    <property type="entry name" value="MgtE membrane domain-like"/>
    <property type="match status" value="1"/>
</dbReference>
<keyword evidence="5 9" id="KW-0460">Magnesium</keyword>
<dbReference type="InterPro" id="IPR006669">
    <property type="entry name" value="MgtE_transporter"/>
</dbReference>
<dbReference type="Gene3D" id="3.10.580.10">
    <property type="entry name" value="CBS-domain"/>
    <property type="match status" value="1"/>
</dbReference>
<dbReference type="InterPro" id="IPR046342">
    <property type="entry name" value="CBS_dom_sf"/>
</dbReference>
<comment type="subcellular location">
    <subcellularLocation>
        <location evidence="9">Cell membrane</location>
        <topology evidence="9">Multi-pass membrane protein</topology>
    </subcellularLocation>
    <subcellularLocation>
        <location evidence="1">Membrane</location>
        <topology evidence="1">Multi-pass membrane protein</topology>
    </subcellularLocation>
</comment>
<keyword evidence="9" id="KW-1003">Cell membrane</keyword>
<comment type="subunit">
    <text evidence="9">Homodimer.</text>
</comment>
<sequence length="454" mass="50266">MPLEITKAFVEEIEAAIAQNDAALVLANLEDLYPADITTVLYELNAQQSKYVLDLLEPEVGSEILSSLDAEIRNNFLKNFTSEEIARYVNLMESDDAVDVLNEQKVQVREEVISLLDNEEKAADIIDLLHYEEDSAGGLMAKELIKVNINWRVGQCIDEIRRQAETVEQVYGVYVVDDKDKLLGRLGLKTLILASDHTPIDQLFDPDVIRIESYKKDTDVVEIMQKYNLDSIPVVDAQNKLLGRITIDDVLDVIQEQAETTRQLMTGITENIEEDDSILRLSRARLPWLLIAMIGGLMGARLIKVFEAEISLIPAMAMFTPLITATGGNVGIQSSSLIIQTLAHNSLIQDNFSRRLLKVLLVALINACVISGLVLSFNVILEEDLRLAVVVSVALFSVVVLSSIMGTVTPMLLDKMGINPAVAAGPFITTANDLLGLAVYFLVAHLLLLDFFQK</sequence>
<comment type="caution">
    <text evidence="11">The sequence shown here is derived from an EMBL/GenBank/DDBJ whole genome shotgun (WGS) entry which is preliminary data.</text>
</comment>
<dbReference type="PANTHER" id="PTHR43773:SF1">
    <property type="entry name" value="MAGNESIUM TRANSPORTER MGTE"/>
    <property type="match status" value="1"/>
</dbReference>
<keyword evidence="9" id="KW-0479">Metal-binding</keyword>
<evidence type="ECO:0000313" key="11">
    <source>
        <dbReference type="EMBL" id="RDC63014.1"/>
    </source>
</evidence>
<dbReference type="AlphaFoldDB" id="A0A369QE66"/>
<evidence type="ECO:0000256" key="3">
    <source>
        <dbReference type="ARBA" id="ARBA00022448"/>
    </source>
</evidence>
<dbReference type="Pfam" id="PF01769">
    <property type="entry name" value="MgtE"/>
    <property type="match status" value="1"/>
</dbReference>
<dbReference type="Proteomes" id="UP000253919">
    <property type="component" value="Unassembled WGS sequence"/>
</dbReference>
<evidence type="ECO:0000256" key="6">
    <source>
        <dbReference type="ARBA" id="ARBA00022989"/>
    </source>
</evidence>
<name>A0A369QE66_9BACT</name>
<dbReference type="NCBIfam" id="TIGR00400">
    <property type="entry name" value="mgtE"/>
    <property type="match status" value="1"/>
</dbReference>
<dbReference type="SUPFAM" id="SSF54631">
    <property type="entry name" value="CBS-domain pair"/>
    <property type="match status" value="1"/>
</dbReference>
<dbReference type="PROSITE" id="PS51371">
    <property type="entry name" value="CBS"/>
    <property type="match status" value="1"/>
</dbReference>
<dbReference type="Gene3D" id="1.25.60.10">
    <property type="entry name" value="MgtE N-terminal domain-like"/>
    <property type="match status" value="1"/>
</dbReference>
<organism evidence="11 12">
    <name type="scientific">Adhaeribacter pallidiroseus</name>
    <dbReference type="NCBI Taxonomy" id="2072847"/>
    <lineage>
        <taxon>Bacteria</taxon>
        <taxon>Pseudomonadati</taxon>
        <taxon>Bacteroidota</taxon>
        <taxon>Cytophagia</taxon>
        <taxon>Cytophagales</taxon>
        <taxon>Hymenobacteraceae</taxon>
        <taxon>Adhaeribacter</taxon>
    </lineage>
</organism>
<comment type="function">
    <text evidence="9">Acts as a magnesium transporter.</text>
</comment>
<keyword evidence="8" id="KW-0129">CBS domain</keyword>
<comment type="similarity">
    <text evidence="2 9">Belongs to the SLC41A transporter family.</text>
</comment>
<keyword evidence="7 9" id="KW-0472">Membrane</keyword>
<evidence type="ECO:0000256" key="1">
    <source>
        <dbReference type="ARBA" id="ARBA00004141"/>
    </source>
</evidence>
<evidence type="ECO:0000256" key="4">
    <source>
        <dbReference type="ARBA" id="ARBA00022692"/>
    </source>
</evidence>
<feature type="transmembrane region" description="Helical" evidence="9">
    <location>
        <begin position="359"/>
        <end position="381"/>
    </location>
</feature>
<gene>
    <name evidence="11" type="ORF">AHMF7616_01613</name>
</gene>
<dbReference type="InterPro" id="IPR006667">
    <property type="entry name" value="SLC41_membr_dom"/>
</dbReference>
<dbReference type="InterPro" id="IPR038076">
    <property type="entry name" value="MgtE_N_sf"/>
</dbReference>
<evidence type="ECO:0000256" key="9">
    <source>
        <dbReference type="RuleBase" id="RU362011"/>
    </source>
</evidence>
<evidence type="ECO:0000259" key="10">
    <source>
        <dbReference type="PROSITE" id="PS51371"/>
    </source>
</evidence>
<dbReference type="GO" id="GO:0005886">
    <property type="term" value="C:plasma membrane"/>
    <property type="evidence" value="ECO:0007669"/>
    <property type="project" value="UniProtKB-SubCell"/>
</dbReference>